<dbReference type="KEGG" id="cbar:PATL70BA_0711"/>
<dbReference type="EMBL" id="LR130778">
    <property type="protein sequence ID" value="VDN46578.1"/>
    <property type="molecule type" value="Genomic_DNA"/>
</dbReference>
<evidence type="ECO:0000313" key="2">
    <source>
        <dbReference type="Proteomes" id="UP000279029"/>
    </source>
</evidence>
<sequence length="43" mass="4995">MVIGNRRFRVHPEKFIPAMILKVLNNQSLTLVYSSKAKITHDK</sequence>
<organism evidence="1 2">
    <name type="scientific">Petrocella atlantisensis</name>
    <dbReference type="NCBI Taxonomy" id="2173034"/>
    <lineage>
        <taxon>Bacteria</taxon>
        <taxon>Bacillati</taxon>
        <taxon>Bacillota</taxon>
        <taxon>Clostridia</taxon>
        <taxon>Lachnospirales</taxon>
        <taxon>Vallitaleaceae</taxon>
        <taxon>Petrocella</taxon>
    </lineage>
</organism>
<protein>
    <submittedName>
        <fullName evidence="1">Uncharacterized protein</fullName>
    </submittedName>
</protein>
<proteinExistence type="predicted"/>
<reference evidence="1 2" key="1">
    <citation type="submission" date="2018-09" db="EMBL/GenBank/DDBJ databases">
        <authorList>
            <person name="Postec A."/>
        </authorList>
    </citation>
    <scope>NUCLEOTIDE SEQUENCE [LARGE SCALE GENOMIC DNA]</scope>
    <source>
        <strain evidence="1">70B-A</strain>
    </source>
</reference>
<accession>A0A3P7PCF7</accession>
<gene>
    <name evidence="1" type="ORF">PATL70BA_0711</name>
</gene>
<keyword evidence="2" id="KW-1185">Reference proteome</keyword>
<evidence type="ECO:0000313" key="1">
    <source>
        <dbReference type="EMBL" id="VDN46578.1"/>
    </source>
</evidence>
<dbReference type="AlphaFoldDB" id="A0A3P7PCF7"/>
<name>A0A3P7PCF7_9FIRM</name>
<dbReference type="Proteomes" id="UP000279029">
    <property type="component" value="Chromosome"/>
</dbReference>